<dbReference type="PANTHER" id="PTHR30081:SF8">
    <property type="entry name" value="PROTEIN TRANSLOCASE SUBUNIT SECF"/>
    <property type="match status" value="1"/>
</dbReference>
<accession>I4CF99</accession>
<keyword evidence="4 9" id="KW-0812">Transmembrane</keyword>
<dbReference type="Gene3D" id="1.20.1640.10">
    <property type="entry name" value="Multidrug efflux transporter AcrB transmembrane domain"/>
    <property type="match status" value="1"/>
</dbReference>
<evidence type="ECO:0000256" key="3">
    <source>
        <dbReference type="ARBA" id="ARBA00022475"/>
    </source>
</evidence>
<reference evidence="12" key="1">
    <citation type="submission" date="2012-06" db="EMBL/GenBank/DDBJ databases">
        <title>Complete sequence of plasmid of Desulfomonile tiedjei DSM 6799.</title>
        <authorList>
            <person name="Lucas S."/>
            <person name="Copeland A."/>
            <person name="Lapidus A."/>
            <person name="Glavina del Rio T."/>
            <person name="Dalin E."/>
            <person name="Tice H."/>
            <person name="Bruce D."/>
            <person name="Goodwin L."/>
            <person name="Pitluck S."/>
            <person name="Peters L."/>
            <person name="Ovchinnikova G."/>
            <person name="Zeytun A."/>
            <person name="Lu M."/>
            <person name="Kyrpides N."/>
            <person name="Mavromatis K."/>
            <person name="Ivanova N."/>
            <person name="Brettin T."/>
            <person name="Detter J.C."/>
            <person name="Han C."/>
            <person name="Larimer F."/>
            <person name="Land M."/>
            <person name="Hauser L."/>
            <person name="Markowitz V."/>
            <person name="Cheng J.-F."/>
            <person name="Hugenholtz P."/>
            <person name="Woyke T."/>
            <person name="Wu D."/>
            <person name="Spring S."/>
            <person name="Schroeder M."/>
            <person name="Brambilla E."/>
            <person name="Klenk H.-P."/>
            <person name="Eisen J.A."/>
        </authorList>
    </citation>
    <scope>NUCLEOTIDE SEQUENCE [LARGE SCALE GENOMIC DNA]</scope>
    <source>
        <strain evidence="12">ATCC 49306 / DSM 6799 / DCB-1</strain>
        <plasmid evidence="12">Plasmid pDESTI.01</plasmid>
    </source>
</reference>
<feature type="transmembrane region" description="Helical" evidence="9">
    <location>
        <begin position="140"/>
        <end position="157"/>
    </location>
</feature>
<evidence type="ECO:0000259" key="10">
    <source>
        <dbReference type="Pfam" id="PF02355"/>
    </source>
</evidence>
<evidence type="ECO:0000256" key="5">
    <source>
        <dbReference type="ARBA" id="ARBA00022927"/>
    </source>
</evidence>
<dbReference type="PRINTS" id="PR01755">
    <property type="entry name" value="SECFTRNLCASE"/>
</dbReference>
<dbReference type="RefSeq" id="WP_014813317.1">
    <property type="nucleotide sequence ID" value="NC_018026.1"/>
</dbReference>
<feature type="transmembrane region" description="Helical" evidence="9">
    <location>
        <begin position="243"/>
        <end position="261"/>
    </location>
</feature>
<keyword evidence="3 9" id="KW-1003">Cell membrane</keyword>
<keyword evidence="5 9" id="KW-0653">Protein transport</keyword>
<dbReference type="GO" id="GO:0006605">
    <property type="term" value="P:protein targeting"/>
    <property type="evidence" value="ECO:0007669"/>
    <property type="project" value="UniProtKB-UniRule"/>
</dbReference>
<dbReference type="InterPro" id="IPR022645">
    <property type="entry name" value="SecD/SecF_bac"/>
</dbReference>
<evidence type="ECO:0000256" key="1">
    <source>
        <dbReference type="ARBA" id="ARBA00004651"/>
    </source>
</evidence>
<dbReference type="Gene3D" id="3.30.70.2040">
    <property type="match status" value="1"/>
</dbReference>
<sequence length="302" mass="33224">MDLIKPNTSINFLGNRYYAYAFTTIMIILSLASIPIMGYMKLGIDFTGGTVVQVKLNKPAHTEQVREALKPLGENLAVQEFTGASGDEFVIRMEQSEESAEKLSQQVKNLLENKIGKGSAEIRGVEVVGPKVGTDLQESAIWATVIALILLLIYMAFRFTFTMGLAAVVCLLHDLCILYGFFAWTGKEFNLTILAAMLTVVGYDINDTIVVCDRIRDNLKVMKKAPLIKVFNAAINQTLSRTLLTSVGTLLAVAAFLVFETNVLKDFAWALLVGIVFGTYSSIFVASPLVLELDRILPVRRG</sequence>
<keyword evidence="7 9" id="KW-0811">Translocation</keyword>
<evidence type="ECO:0000313" key="12">
    <source>
        <dbReference type="Proteomes" id="UP000006055"/>
    </source>
</evidence>
<keyword evidence="8 9" id="KW-0472">Membrane</keyword>
<dbReference type="AlphaFoldDB" id="I4CF99"/>
<organism evidence="11 12">
    <name type="scientific">Desulfomonile tiedjei (strain ATCC 49306 / DSM 6799 / DCB-1)</name>
    <dbReference type="NCBI Taxonomy" id="706587"/>
    <lineage>
        <taxon>Bacteria</taxon>
        <taxon>Pseudomonadati</taxon>
        <taxon>Thermodesulfobacteriota</taxon>
        <taxon>Desulfomonilia</taxon>
        <taxon>Desulfomonilales</taxon>
        <taxon>Desulfomonilaceae</taxon>
        <taxon>Desulfomonile</taxon>
    </lineage>
</organism>
<evidence type="ECO:0000256" key="8">
    <source>
        <dbReference type="ARBA" id="ARBA00023136"/>
    </source>
</evidence>
<comment type="subunit">
    <text evidence="9">Forms a complex with SecD. Part of the essential Sec protein translocation apparatus which comprises SecA, SecYEG and auxiliary proteins SecDF. Other proteins may also be involved.</text>
</comment>
<dbReference type="KEGG" id="dti:Desti_5661"/>
<protein>
    <recommendedName>
        <fullName evidence="9">Protein-export membrane protein SecF</fullName>
    </recommendedName>
</protein>
<keyword evidence="12" id="KW-1185">Reference proteome</keyword>
<comment type="caution">
    <text evidence="9">Lacks conserved residue(s) required for the propagation of feature annotation.</text>
</comment>
<keyword evidence="11" id="KW-0614">Plasmid</keyword>
<keyword evidence="6 9" id="KW-1133">Transmembrane helix</keyword>
<comment type="subcellular location">
    <subcellularLocation>
        <location evidence="9">Cell inner membrane</location>
        <topology evidence="9">Multi-pass membrane protein</topology>
    </subcellularLocation>
    <subcellularLocation>
        <location evidence="1">Cell membrane</location>
        <topology evidence="1">Multi-pass membrane protein</topology>
    </subcellularLocation>
</comment>
<dbReference type="NCBIfam" id="TIGR00916">
    <property type="entry name" value="2A0604s01"/>
    <property type="match status" value="1"/>
</dbReference>
<dbReference type="InterPro" id="IPR022646">
    <property type="entry name" value="SecD/SecF_CS"/>
</dbReference>
<dbReference type="InterPro" id="IPR005665">
    <property type="entry name" value="SecF_bac"/>
</dbReference>
<name>I4CF99_DESTA</name>
<feature type="domain" description="Protein export membrane protein SecD/SecF C-terminal" evidence="10">
    <location>
        <begin position="114"/>
        <end position="293"/>
    </location>
</feature>
<evidence type="ECO:0000256" key="2">
    <source>
        <dbReference type="ARBA" id="ARBA00022448"/>
    </source>
</evidence>
<evidence type="ECO:0000256" key="9">
    <source>
        <dbReference type="HAMAP-Rule" id="MF_01464"/>
    </source>
</evidence>
<geneLocation type="plasmid" evidence="11 12">
    <name>pDESTI.01</name>
</geneLocation>
<evidence type="ECO:0000256" key="4">
    <source>
        <dbReference type="ARBA" id="ARBA00022692"/>
    </source>
</evidence>
<dbReference type="SUPFAM" id="SSF82866">
    <property type="entry name" value="Multidrug efflux transporter AcrB transmembrane domain"/>
    <property type="match status" value="1"/>
</dbReference>
<dbReference type="Proteomes" id="UP000006055">
    <property type="component" value="Plasmid pDESTI.01"/>
</dbReference>
<dbReference type="HAMAP" id="MF_01464_B">
    <property type="entry name" value="SecF_B"/>
    <property type="match status" value="1"/>
</dbReference>
<dbReference type="GO" id="GO:0005886">
    <property type="term" value="C:plasma membrane"/>
    <property type="evidence" value="ECO:0007669"/>
    <property type="project" value="UniProtKB-SubCell"/>
</dbReference>
<dbReference type="Pfam" id="PF07549">
    <property type="entry name" value="Sec_GG"/>
    <property type="match status" value="1"/>
</dbReference>
<feature type="transmembrane region" description="Helical" evidence="9">
    <location>
        <begin position="163"/>
        <end position="184"/>
    </location>
</feature>
<dbReference type="EMBL" id="CP003361">
    <property type="protein sequence ID" value="AFM28240.1"/>
    <property type="molecule type" value="Genomic_DNA"/>
</dbReference>
<dbReference type="GO" id="GO:0065002">
    <property type="term" value="P:intracellular protein transmembrane transport"/>
    <property type="evidence" value="ECO:0007669"/>
    <property type="project" value="UniProtKB-UniRule"/>
</dbReference>
<dbReference type="PANTHER" id="PTHR30081">
    <property type="entry name" value="PROTEIN-EXPORT MEMBRANE PROTEIN SEC"/>
    <property type="match status" value="1"/>
</dbReference>
<dbReference type="InterPro" id="IPR055344">
    <property type="entry name" value="SecD_SecF_C_bact"/>
</dbReference>
<dbReference type="Pfam" id="PF02355">
    <property type="entry name" value="SecD_SecF_C"/>
    <property type="match status" value="1"/>
</dbReference>
<evidence type="ECO:0000313" key="11">
    <source>
        <dbReference type="EMBL" id="AFM28240.1"/>
    </source>
</evidence>
<proteinExistence type="inferred from homology"/>
<dbReference type="InterPro" id="IPR022813">
    <property type="entry name" value="SecD/SecF_arch_bac"/>
</dbReference>
<comment type="similarity">
    <text evidence="9">Belongs to the SecD/SecF family. SecF subfamily.</text>
</comment>
<dbReference type="GO" id="GO:0043952">
    <property type="term" value="P:protein transport by the Sec complex"/>
    <property type="evidence" value="ECO:0007669"/>
    <property type="project" value="UniProtKB-UniRule"/>
</dbReference>
<evidence type="ECO:0000256" key="6">
    <source>
        <dbReference type="ARBA" id="ARBA00022989"/>
    </source>
</evidence>
<keyword evidence="2 9" id="KW-0813">Transport</keyword>
<dbReference type="GO" id="GO:0015450">
    <property type="term" value="F:protein-transporting ATPase activity"/>
    <property type="evidence" value="ECO:0007669"/>
    <property type="project" value="InterPro"/>
</dbReference>
<dbReference type="InterPro" id="IPR048634">
    <property type="entry name" value="SecD_SecF_C"/>
</dbReference>
<dbReference type="PATRIC" id="fig|706587.4.peg.6381"/>
<keyword evidence="9" id="KW-0997">Cell inner membrane</keyword>
<evidence type="ECO:0000256" key="7">
    <source>
        <dbReference type="ARBA" id="ARBA00023010"/>
    </source>
</evidence>
<gene>
    <name evidence="9" type="primary">secF</name>
    <name evidence="11" type="ordered locus">Desti_5661</name>
</gene>
<dbReference type="OrthoDB" id="9774769at2"/>
<feature type="transmembrane region" description="Helical" evidence="9">
    <location>
        <begin position="267"/>
        <end position="291"/>
    </location>
</feature>
<feature type="transmembrane region" description="Helical" evidence="9">
    <location>
        <begin position="17"/>
        <end position="37"/>
    </location>
</feature>
<comment type="function">
    <text evidence="9">Part of the Sec protein translocase complex. Interacts with the SecYEG preprotein conducting channel. SecDF uses the proton motive force (PMF) to complete protein translocation after the ATP-dependent function of SecA.</text>
</comment>
<dbReference type="NCBIfam" id="TIGR00966">
    <property type="entry name" value="transloc_SecF"/>
    <property type="match status" value="1"/>
</dbReference>
<dbReference type="HOGENOM" id="CLU_050012_0_1_7"/>